<dbReference type="Gene3D" id="1.10.150.240">
    <property type="entry name" value="Putative phosphatase, domain 2"/>
    <property type="match status" value="1"/>
</dbReference>
<dbReference type="InterPro" id="IPR036412">
    <property type="entry name" value="HAD-like_sf"/>
</dbReference>
<dbReference type="EMBL" id="JADILZ010000073">
    <property type="protein sequence ID" value="MBO8478798.1"/>
    <property type="molecule type" value="Genomic_DNA"/>
</dbReference>
<dbReference type="InterPro" id="IPR051540">
    <property type="entry name" value="S-2-haloacid_dehalogenase"/>
</dbReference>
<dbReference type="SFLD" id="SFLDS00003">
    <property type="entry name" value="Haloacid_Dehalogenase"/>
    <property type="match status" value="1"/>
</dbReference>
<comment type="caution">
    <text evidence="2">The sequence shown here is derived from an EMBL/GenBank/DDBJ whole genome shotgun (WGS) entry which is preliminary data.</text>
</comment>
<dbReference type="Gene3D" id="3.40.50.1000">
    <property type="entry name" value="HAD superfamily/HAD-like"/>
    <property type="match status" value="1"/>
</dbReference>
<dbReference type="Pfam" id="PF00702">
    <property type="entry name" value="Hydrolase"/>
    <property type="match status" value="1"/>
</dbReference>
<name>A0A9D9IWL4_9BACT</name>
<dbReference type="InterPro" id="IPR023214">
    <property type="entry name" value="HAD_sf"/>
</dbReference>
<dbReference type="SFLD" id="SFLDG01129">
    <property type="entry name" value="C1.5:_HAD__Beta-PGM__Phosphata"/>
    <property type="match status" value="1"/>
</dbReference>
<sequence>MTPMKHVFLDADDTLWENEIYYREAKRRFALLLSSYAQEEKVMEIFNGFQEENIPVFGYGAKTCMTGFTDTAADLCGGNIPGTIYSSIKEICRDLFWHEVKIIDGVTDTLEALSGRFSLVVATKGDMMEQERKFRESGLEKYFSGFEVMQDKDERNYSALARKYGLSPSGIVMAGNSVRSDIVPVVSVGGTAIHVPHELVWEHEAMDMPQSDRVIEVQSIRDLVTILCS</sequence>
<proteinExistence type="predicted"/>
<dbReference type="Proteomes" id="UP000823771">
    <property type="component" value="Unassembled WGS sequence"/>
</dbReference>
<reference evidence="2" key="2">
    <citation type="journal article" date="2021" name="PeerJ">
        <title>Extensive microbial diversity within the chicken gut microbiome revealed by metagenomics and culture.</title>
        <authorList>
            <person name="Gilroy R."/>
            <person name="Ravi A."/>
            <person name="Getino M."/>
            <person name="Pursley I."/>
            <person name="Horton D.L."/>
            <person name="Alikhan N.F."/>
            <person name="Baker D."/>
            <person name="Gharbi K."/>
            <person name="Hall N."/>
            <person name="Watson M."/>
            <person name="Adriaenssens E.M."/>
            <person name="Foster-Nyarko E."/>
            <person name="Jarju S."/>
            <person name="Secka A."/>
            <person name="Antonio M."/>
            <person name="Oren A."/>
            <person name="Chaudhuri R.R."/>
            <person name="La Ragione R."/>
            <person name="Hildebrand F."/>
            <person name="Pallen M.J."/>
        </authorList>
    </citation>
    <scope>NUCLEOTIDE SEQUENCE</scope>
    <source>
        <strain evidence="2">2478</strain>
    </source>
</reference>
<gene>
    <name evidence="2" type="ORF">IAB80_07925</name>
</gene>
<keyword evidence="1 2" id="KW-0378">Hydrolase</keyword>
<reference evidence="2" key="1">
    <citation type="submission" date="2020-10" db="EMBL/GenBank/DDBJ databases">
        <authorList>
            <person name="Gilroy R."/>
        </authorList>
    </citation>
    <scope>NUCLEOTIDE SEQUENCE</scope>
    <source>
        <strain evidence="2">2478</strain>
    </source>
</reference>
<dbReference type="InterPro" id="IPR023198">
    <property type="entry name" value="PGP-like_dom2"/>
</dbReference>
<dbReference type="AlphaFoldDB" id="A0A9D9IWL4"/>
<protein>
    <submittedName>
        <fullName evidence="2">HAD family hydrolase</fullName>
    </submittedName>
</protein>
<dbReference type="SUPFAM" id="SSF56784">
    <property type="entry name" value="HAD-like"/>
    <property type="match status" value="1"/>
</dbReference>
<organism evidence="2 3">
    <name type="scientific">Candidatus Cryptobacteroides excrementipullorum</name>
    <dbReference type="NCBI Taxonomy" id="2840761"/>
    <lineage>
        <taxon>Bacteria</taxon>
        <taxon>Pseudomonadati</taxon>
        <taxon>Bacteroidota</taxon>
        <taxon>Bacteroidia</taxon>
        <taxon>Bacteroidales</taxon>
        <taxon>Candidatus Cryptobacteroides</taxon>
    </lineage>
</organism>
<dbReference type="GO" id="GO:0016787">
    <property type="term" value="F:hydrolase activity"/>
    <property type="evidence" value="ECO:0007669"/>
    <property type="project" value="UniProtKB-KW"/>
</dbReference>
<dbReference type="PANTHER" id="PTHR43316">
    <property type="entry name" value="HYDROLASE, HALOACID DELAHOGENASE-RELATED"/>
    <property type="match status" value="1"/>
</dbReference>
<evidence type="ECO:0000313" key="3">
    <source>
        <dbReference type="Proteomes" id="UP000823771"/>
    </source>
</evidence>
<accession>A0A9D9IWL4</accession>
<evidence type="ECO:0000256" key="1">
    <source>
        <dbReference type="ARBA" id="ARBA00022801"/>
    </source>
</evidence>
<dbReference type="PANTHER" id="PTHR43316:SF8">
    <property type="entry name" value="HAD FAMILY HYDROLASE"/>
    <property type="match status" value="1"/>
</dbReference>
<evidence type="ECO:0000313" key="2">
    <source>
        <dbReference type="EMBL" id="MBO8478798.1"/>
    </source>
</evidence>